<keyword evidence="4" id="KW-0460">Magnesium</keyword>
<evidence type="ECO:0000313" key="8">
    <source>
        <dbReference type="Proteomes" id="UP000276526"/>
    </source>
</evidence>
<comment type="cofactor">
    <cofactor evidence="1">
        <name>Mg(2+)</name>
        <dbReference type="ChEBI" id="CHEBI:18420"/>
    </cofactor>
</comment>
<dbReference type="SFLD" id="SFLDG01129">
    <property type="entry name" value="C1.5:_HAD__Beta-PGM__Phosphata"/>
    <property type="match status" value="1"/>
</dbReference>
<accession>A0A426PZ17</accession>
<proteinExistence type="inferred from homology"/>
<dbReference type="NCBIfam" id="TIGR01509">
    <property type="entry name" value="HAD-SF-IA-v3"/>
    <property type="match status" value="1"/>
</dbReference>
<gene>
    <name evidence="7" type="ORF">CXF42_05925</name>
    <name evidence="6" type="ORF">CXF48_06205</name>
</gene>
<dbReference type="InterPro" id="IPR006439">
    <property type="entry name" value="HAD-SF_hydro_IA"/>
</dbReference>
<evidence type="ECO:0000313" key="9">
    <source>
        <dbReference type="Proteomes" id="UP000278422"/>
    </source>
</evidence>
<evidence type="ECO:0000256" key="3">
    <source>
        <dbReference type="ARBA" id="ARBA00022723"/>
    </source>
</evidence>
<reference evidence="8 9" key="1">
    <citation type="submission" date="2018-01" db="EMBL/GenBank/DDBJ databases">
        <title>Twenty Corynebacterium bovis Genomes.</title>
        <authorList>
            <person name="Gulvik C.A."/>
        </authorList>
    </citation>
    <scope>NUCLEOTIDE SEQUENCE [LARGE SCALE GENOMIC DNA]</scope>
    <source>
        <strain evidence="7 9">16-2004</strain>
        <strain evidence="6 8">F6900</strain>
    </source>
</reference>
<dbReference type="AlphaFoldDB" id="A0A426PZ17"/>
<dbReference type="PANTHER" id="PTHR46193">
    <property type="entry name" value="6-PHOSPHOGLUCONATE PHOSPHATASE"/>
    <property type="match status" value="1"/>
</dbReference>
<dbReference type="Gene3D" id="1.10.150.240">
    <property type="entry name" value="Putative phosphatase, domain 2"/>
    <property type="match status" value="1"/>
</dbReference>
<comment type="caution">
    <text evidence="6">The sequence shown here is derived from an EMBL/GenBank/DDBJ whole genome shotgun (WGS) entry which is preliminary data.</text>
</comment>
<dbReference type="Proteomes" id="UP000278422">
    <property type="component" value="Unassembled WGS sequence"/>
</dbReference>
<evidence type="ECO:0000256" key="2">
    <source>
        <dbReference type="ARBA" id="ARBA00006171"/>
    </source>
</evidence>
<dbReference type="InterPro" id="IPR051600">
    <property type="entry name" value="Beta-PGM-like"/>
</dbReference>
<dbReference type="PANTHER" id="PTHR46193:SF18">
    <property type="entry name" value="HEXITOL PHOSPHATASE B"/>
    <property type="match status" value="1"/>
</dbReference>
<evidence type="ECO:0008006" key="10">
    <source>
        <dbReference type="Google" id="ProtNLM"/>
    </source>
</evidence>
<dbReference type="InterPro" id="IPR023214">
    <property type="entry name" value="HAD_sf"/>
</dbReference>
<keyword evidence="5" id="KW-0119">Carbohydrate metabolism</keyword>
<organism evidence="6 8">
    <name type="scientific">Corynebacterium bovis</name>
    <dbReference type="NCBI Taxonomy" id="36808"/>
    <lineage>
        <taxon>Bacteria</taxon>
        <taxon>Bacillati</taxon>
        <taxon>Actinomycetota</taxon>
        <taxon>Actinomycetes</taxon>
        <taxon>Mycobacteriales</taxon>
        <taxon>Corynebacteriaceae</taxon>
        <taxon>Corynebacterium</taxon>
    </lineage>
</organism>
<comment type="similarity">
    <text evidence="2">Belongs to the HAD-like hydrolase superfamily. CbbY/CbbZ/Gph/YieH family.</text>
</comment>
<evidence type="ECO:0000313" key="7">
    <source>
        <dbReference type="EMBL" id="RRQ03921.1"/>
    </source>
</evidence>
<dbReference type="InterPro" id="IPR036412">
    <property type="entry name" value="HAD-like_sf"/>
</dbReference>
<dbReference type="Pfam" id="PF00702">
    <property type="entry name" value="Hydrolase"/>
    <property type="match status" value="1"/>
</dbReference>
<protein>
    <recommendedName>
        <fullName evidence="10">Haloacid dehalogenase</fullName>
    </recommendedName>
</protein>
<dbReference type="EMBL" id="PQNK01000008">
    <property type="protein sequence ID" value="RRO86637.1"/>
    <property type="molecule type" value="Genomic_DNA"/>
</dbReference>
<dbReference type="GO" id="GO:0046872">
    <property type="term" value="F:metal ion binding"/>
    <property type="evidence" value="ECO:0007669"/>
    <property type="project" value="UniProtKB-KW"/>
</dbReference>
<dbReference type="RefSeq" id="WP_125173414.1">
    <property type="nucleotide sequence ID" value="NZ_JALGJA010000015.1"/>
</dbReference>
<dbReference type="Gene3D" id="3.40.50.1000">
    <property type="entry name" value="HAD superfamily/HAD-like"/>
    <property type="match status" value="1"/>
</dbReference>
<evidence type="ECO:0000256" key="5">
    <source>
        <dbReference type="ARBA" id="ARBA00023277"/>
    </source>
</evidence>
<evidence type="ECO:0000256" key="1">
    <source>
        <dbReference type="ARBA" id="ARBA00001946"/>
    </source>
</evidence>
<dbReference type="SFLD" id="SFLDS00003">
    <property type="entry name" value="Haloacid_Dehalogenase"/>
    <property type="match status" value="1"/>
</dbReference>
<name>A0A426PZ17_9CORY</name>
<sequence>MPDTGRPPSRTTPRSAEEVTLSDYRAVLFDLDGVITPTADLHRDAWRAMFTDVLADRGVDPYSEQDYFDHLDGRSRTEGVASLLASRGITLPHDRADAGEEGEDSPEDDTVVGLGLRKNREFLRLLDAGITPYPGSVRLLDALEDGADTRAVRVAVVSSSRNARRVLRAAGLLDRFELVVDGEVAAREGLAGKPAPDTYLHAARELGVEPGAAVVVEDATSGVAAGRAGDVGLVVGVDRGAGAEALRAAGADVVVPDLARLVEP</sequence>
<keyword evidence="9" id="KW-1185">Reference proteome</keyword>
<keyword evidence="3" id="KW-0479">Metal-binding</keyword>
<dbReference type="EMBL" id="PQNQ01000013">
    <property type="protein sequence ID" value="RRQ03921.1"/>
    <property type="molecule type" value="Genomic_DNA"/>
</dbReference>
<dbReference type="GO" id="GO:0003824">
    <property type="term" value="F:catalytic activity"/>
    <property type="evidence" value="ECO:0007669"/>
    <property type="project" value="UniProtKB-ARBA"/>
</dbReference>
<dbReference type="SUPFAM" id="SSF56784">
    <property type="entry name" value="HAD-like"/>
    <property type="match status" value="1"/>
</dbReference>
<evidence type="ECO:0000256" key="4">
    <source>
        <dbReference type="ARBA" id="ARBA00022842"/>
    </source>
</evidence>
<dbReference type="InterPro" id="IPR023198">
    <property type="entry name" value="PGP-like_dom2"/>
</dbReference>
<dbReference type="Proteomes" id="UP000276526">
    <property type="component" value="Unassembled WGS sequence"/>
</dbReference>
<evidence type="ECO:0000313" key="6">
    <source>
        <dbReference type="EMBL" id="RRO86637.1"/>
    </source>
</evidence>